<feature type="coiled-coil region" evidence="5">
    <location>
        <begin position="77"/>
        <end position="211"/>
    </location>
</feature>
<dbReference type="InterPro" id="IPR058634">
    <property type="entry name" value="AaeA-lik-b-barrel"/>
</dbReference>
<dbReference type="Proteomes" id="UP000249417">
    <property type="component" value="Unassembled WGS sequence"/>
</dbReference>
<evidence type="ECO:0000259" key="7">
    <source>
        <dbReference type="Pfam" id="PF25963"/>
    </source>
</evidence>
<dbReference type="Pfam" id="PF25963">
    <property type="entry name" value="Beta-barrel_AAEA"/>
    <property type="match status" value="1"/>
</dbReference>
<dbReference type="Gene3D" id="1.10.287.470">
    <property type="entry name" value="Helix hairpin bin"/>
    <property type="match status" value="1"/>
</dbReference>
<evidence type="ECO:0000256" key="5">
    <source>
        <dbReference type="SAM" id="Coils"/>
    </source>
</evidence>
<keyword evidence="4" id="KW-0472">Membrane</keyword>
<feature type="domain" description="Multidrug resistance protein MdtA-like barrel-sandwich hybrid" evidence="6">
    <location>
        <begin position="46"/>
        <end position="246"/>
    </location>
</feature>
<reference evidence="8 9" key="1">
    <citation type="submission" date="2017-08" db="EMBL/GenBank/DDBJ databases">
        <title>Infants hospitalized years apart are colonized by the same room-sourced microbial strains.</title>
        <authorList>
            <person name="Brooks B."/>
            <person name="Olm M.R."/>
            <person name="Firek B.A."/>
            <person name="Baker R."/>
            <person name="Thomas B.C."/>
            <person name="Morowitz M.J."/>
            <person name="Banfield J.F."/>
        </authorList>
    </citation>
    <scope>NUCLEOTIDE SEQUENCE [LARGE SCALE GENOMIC DNA]</scope>
    <source>
        <strain evidence="8">S2_005_002_R2_29</strain>
    </source>
</reference>
<dbReference type="AlphaFoldDB" id="A0A2W5PNK0"/>
<proteinExistence type="predicted"/>
<comment type="subcellular location">
    <subcellularLocation>
        <location evidence="1">Membrane</location>
        <topology evidence="1">Single-pass membrane protein</topology>
    </subcellularLocation>
</comment>
<evidence type="ECO:0000256" key="1">
    <source>
        <dbReference type="ARBA" id="ARBA00004167"/>
    </source>
</evidence>
<keyword evidence="2" id="KW-0812">Transmembrane</keyword>
<sequence length="345" mass="36833">MSKKSGKSLVLVLVILVALGGGFAYWLSTRGLEETDDAAIEAHIIPIAPKVSGYVVEINIDDNTHVKKGDILLKIDQRDYIAALDRATAELSAAEARLIAGQHNFASTSVSAPSNLTSAQSQVASAAADLKNAQQTLKRLQTLNDAARSRQSLEDAQAEEKRARSALEDAKAKLRSAETAPDAIAASEASVKELEAAVLQAKASVQLAQNNLDDTIIRAAQDGRITRKNVEVGAFVQPGQQLTTLVGDDIWVIANFKETQLDGMKKGQSVDIKIDAYPNISFSGKVDSIQSGTGARFSLFPPENATGNFVKIVQRVPVKIIFDQSPGEKYPTGPGMSVIPTVNLK</sequence>
<keyword evidence="3" id="KW-1133">Transmembrane helix</keyword>
<name>A0A2W5PNK0_9BACT</name>
<evidence type="ECO:0000259" key="6">
    <source>
        <dbReference type="Pfam" id="PF25917"/>
    </source>
</evidence>
<dbReference type="InterPro" id="IPR058625">
    <property type="entry name" value="MdtA-like_BSH"/>
</dbReference>
<dbReference type="Gene3D" id="2.40.50.100">
    <property type="match status" value="1"/>
</dbReference>
<evidence type="ECO:0000256" key="3">
    <source>
        <dbReference type="ARBA" id="ARBA00022989"/>
    </source>
</evidence>
<protein>
    <submittedName>
        <fullName evidence="8">HlyD family secretion protein</fullName>
    </submittedName>
</protein>
<dbReference type="GO" id="GO:0055085">
    <property type="term" value="P:transmembrane transport"/>
    <property type="evidence" value="ECO:0007669"/>
    <property type="project" value="InterPro"/>
</dbReference>
<dbReference type="PANTHER" id="PTHR30386">
    <property type="entry name" value="MEMBRANE FUSION SUBUNIT OF EMRAB-TOLC MULTIDRUG EFFLUX PUMP"/>
    <property type="match status" value="1"/>
</dbReference>
<feature type="domain" description="p-hydroxybenzoic acid efflux pump subunit AaeA-like beta-barrel" evidence="7">
    <location>
        <begin position="251"/>
        <end position="338"/>
    </location>
</feature>
<dbReference type="Gene3D" id="2.40.30.170">
    <property type="match status" value="1"/>
</dbReference>
<organism evidence="8 9">
    <name type="scientific">Micavibrio aeruginosavorus</name>
    <dbReference type="NCBI Taxonomy" id="349221"/>
    <lineage>
        <taxon>Bacteria</taxon>
        <taxon>Pseudomonadati</taxon>
        <taxon>Bdellovibrionota</taxon>
        <taxon>Bdellovibrionia</taxon>
        <taxon>Bdellovibrionales</taxon>
        <taxon>Pseudobdellovibrionaceae</taxon>
        <taxon>Micavibrio</taxon>
    </lineage>
</organism>
<evidence type="ECO:0000256" key="2">
    <source>
        <dbReference type="ARBA" id="ARBA00022692"/>
    </source>
</evidence>
<dbReference type="Pfam" id="PF25917">
    <property type="entry name" value="BSH_RND"/>
    <property type="match status" value="1"/>
</dbReference>
<accession>A0A2W5PNK0</accession>
<keyword evidence="5" id="KW-0175">Coiled coil</keyword>
<evidence type="ECO:0000313" key="8">
    <source>
        <dbReference type="EMBL" id="PZQ44103.1"/>
    </source>
</evidence>
<dbReference type="SUPFAM" id="SSF111369">
    <property type="entry name" value="HlyD-like secretion proteins"/>
    <property type="match status" value="2"/>
</dbReference>
<dbReference type="PANTHER" id="PTHR30386:SF26">
    <property type="entry name" value="TRANSPORT PROTEIN COMB"/>
    <property type="match status" value="1"/>
</dbReference>
<dbReference type="InterPro" id="IPR050739">
    <property type="entry name" value="MFP"/>
</dbReference>
<evidence type="ECO:0000313" key="9">
    <source>
        <dbReference type="Proteomes" id="UP000249417"/>
    </source>
</evidence>
<dbReference type="EMBL" id="QFQB01000110">
    <property type="protein sequence ID" value="PZQ44103.1"/>
    <property type="molecule type" value="Genomic_DNA"/>
</dbReference>
<comment type="caution">
    <text evidence="8">The sequence shown here is derived from an EMBL/GenBank/DDBJ whole genome shotgun (WGS) entry which is preliminary data.</text>
</comment>
<gene>
    <name evidence="8" type="ORF">DI551_10810</name>
</gene>
<dbReference type="GO" id="GO:0016020">
    <property type="term" value="C:membrane"/>
    <property type="evidence" value="ECO:0007669"/>
    <property type="project" value="UniProtKB-SubCell"/>
</dbReference>
<evidence type="ECO:0000256" key="4">
    <source>
        <dbReference type="ARBA" id="ARBA00023136"/>
    </source>
</evidence>